<reference evidence="3" key="1">
    <citation type="journal article" date="2019" name="Int. J. Syst. Evol. Microbiol.">
        <title>The Global Catalogue of Microorganisms (GCM) 10K type strain sequencing project: providing services to taxonomists for standard genome sequencing and annotation.</title>
        <authorList>
            <consortium name="The Broad Institute Genomics Platform"/>
            <consortium name="The Broad Institute Genome Sequencing Center for Infectious Disease"/>
            <person name="Wu L."/>
            <person name="Ma J."/>
        </authorList>
    </citation>
    <scope>NUCLEOTIDE SEQUENCE [LARGE SCALE GENOMIC DNA]</scope>
    <source>
        <strain evidence="3">JCM 18054</strain>
    </source>
</reference>
<evidence type="ECO:0000313" key="2">
    <source>
        <dbReference type="EMBL" id="GAA5156265.1"/>
    </source>
</evidence>
<evidence type="ECO:0000259" key="1">
    <source>
        <dbReference type="Pfam" id="PF04909"/>
    </source>
</evidence>
<accession>A0ABP9Q3G9</accession>
<proteinExistence type="predicted"/>
<comment type="caution">
    <text evidence="2">The sequence shown here is derived from an EMBL/GenBank/DDBJ whole genome shotgun (WGS) entry which is preliminary data.</text>
</comment>
<evidence type="ECO:0000313" key="3">
    <source>
        <dbReference type="Proteomes" id="UP001500192"/>
    </source>
</evidence>
<dbReference type="EMBL" id="BAABIB010000035">
    <property type="protein sequence ID" value="GAA5156265.1"/>
    <property type="molecule type" value="Genomic_DNA"/>
</dbReference>
<dbReference type="PANTHER" id="PTHR35563">
    <property type="entry name" value="BARREL METAL-DEPENDENT HYDROLASE, PUTATIVE (AFU_ORTHOLOGUE AFUA_1G16240)-RELATED"/>
    <property type="match status" value="1"/>
</dbReference>
<dbReference type="SUPFAM" id="SSF51556">
    <property type="entry name" value="Metallo-dependent hydrolases"/>
    <property type="match status" value="1"/>
</dbReference>
<dbReference type="Gene3D" id="3.20.20.140">
    <property type="entry name" value="Metal-dependent hydrolases"/>
    <property type="match status" value="1"/>
</dbReference>
<dbReference type="Pfam" id="PF04909">
    <property type="entry name" value="Amidohydro_2"/>
    <property type="match status" value="1"/>
</dbReference>
<dbReference type="InterPro" id="IPR052358">
    <property type="entry name" value="Aro_Compnd_Degr_Hydrolases"/>
</dbReference>
<dbReference type="RefSeq" id="WP_346052786.1">
    <property type="nucleotide sequence ID" value="NZ_BAABIB010000035.1"/>
</dbReference>
<organism evidence="2 3">
    <name type="scientific">Amycolatopsis dongchuanensis</name>
    <dbReference type="NCBI Taxonomy" id="1070866"/>
    <lineage>
        <taxon>Bacteria</taxon>
        <taxon>Bacillati</taxon>
        <taxon>Actinomycetota</taxon>
        <taxon>Actinomycetes</taxon>
        <taxon>Pseudonocardiales</taxon>
        <taxon>Pseudonocardiaceae</taxon>
        <taxon>Amycolatopsis</taxon>
    </lineage>
</organism>
<dbReference type="InterPro" id="IPR032466">
    <property type="entry name" value="Metal_Hydrolase"/>
</dbReference>
<protein>
    <submittedName>
        <fullName evidence="2">Amidohydrolase family protein</fullName>
    </submittedName>
</protein>
<dbReference type="PANTHER" id="PTHR35563:SF2">
    <property type="entry name" value="BARREL METAL-DEPENDENT HYDROLASE, PUTATIVE (AFU_ORTHOLOGUE AFUA_1G16240)-RELATED"/>
    <property type="match status" value="1"/>
</dbReference>
<sequence length="288" mass="31237">MTEPTCPGPDPDPKRPALTLPPGACDAHCHIFGPTAKFPYAPDRTFTPPEAPLEDLQRLHGFLGFERAVIVQSACHGTDHSALLDALSRGSYRGVALVRPDTPDAEIARLHEAGVRGARLHFTPHLGPAPSAETIQGIVDKIRPYGWHIALHVAGDGIADHEDMVRALPLPVVVDHMARVDLRQGLDSRAVTALRRLLDTGSVWVKLSGADRIAVHPPELGDAAVLARLLAEHAPERVVWGTDFPHPNTHGFMPNDGDLVNLLAEIAPDEASLRRLLVDNPSRCFDFQ</sequence>
<dbReference type="Proteomes" id="UP001500192">
    <property type="component" value="Unassembled WGS sequence"/>
</dbReference>
<gene>
    <name evidence="2" type="ORF">GCM10023214_13360</name>
</gene>
<keyword evidence="3" id="KW-1185">Reference proteome</keyword>
<dbReference type="InterPro" id="IPR006680">
    <property type="entry name" value="Amidohydro-rel"/>
</dbReference>
<feature type="domain" description="Amidohydrolase-related" evidence="1">
    <location>
        <begin position="25"/>
        <end position="287"/>
    </location>
</feature>
<name>A0ABP9Q3G9_9PSEU</name>